<dbReference type="InterPro" id="IPR052336">
    <property type="entry name" value="MlaD_Phospholipid_Transporter"/>
</dbReference>
<keyword evidence="2" id="KW-0472">Membrane</keyword>
<dbReference type="Pfam" id="PF02470">
    <property type="entry name" value="MlaD"/>
    <property type="match status" value="1"/>
</dbReference>
<dbReference type="InterPro" id="IPR005693">
    <property type="entry name" value="Mce"/>
</dbReference>
<gene>
    <name evidence="5" type="primary">mce3B</name>
    <name evidence="5" type="ORF">GCM10011489_36110</name>
</gene>
<evidence type="ECO:0000256" key="1">
    <source>
        <dbReference type="SAM" id="MobiDB-lite"/>
    </source>
</evidence>
<keyword evidence="2" id="KW-1133">Transmembrane helix</keyword>
<proteinExistence type="predicted"/>
<feature type="region of interest" description="Disordered" evidence="1">
    <location>
        <begin position="1"/>
        <end position="23"/>
    </location>
</feature>
<dbReference type="Pfam" id="PF11887">
    <property type="entry name" value="Mce4_CUP1"/>
    <property type="match status" value="1"/>
</dbReference>
<sequence length="372" mass="40094">MSPWRSGRNAAPTRSPAQRATDRRQRDYRATVIKLGAFTVVMVMVFVGLVVVFSQYRSGSSYTYTATFSDISRLDTDSRVRVAGVEVGSVTKVWLDSHDVAHAKFTVDSSIRLPATARALVRYQNLTGDRYLELQQGTGGDGSLLPDGGSIPQSQTQPALDLDTLLGGFKPLFRTLKPSEVNALSESLVAVFQGQGPALTQLLTQTAEFTNTLADRDALIGSVITNLNAAMTTFADDAKGLDSSIDLLSQLITGLSRQRTTIGTALTETASATTGLASLLQTTRPDIAANVTEVGQVADQILPADTYIRGLLQRMPGDLTALSNVGSYGAWLQLYLCRVTLYFTGPNGQEIVWDTVDATGENQRPEGRCHPR</sequence>
<keyword evidence="2" id="KW-0812">Transmembrane</keyword>
<dbReference type="PANTHER" id="PTHR33371:SF17">
    <property type="entry name" value="MCE-FAMILY PROTEIN MCE1B"/>
    <property type="match status" value="1"/>
</dbReference>
<dbReference type="PANTHER" id="PTHR33371">
    <property type="entry name" value="INTERMEMBRANE PHOSPHOLIPID TRANSPORT SYSTEM BINDING PROTEIN MLAD-RELATED"/>
    <property type="match status" value="1"/>
</dbReference>
<evidence type="ECO:0000313" key="6">
    <source>
        <dbReference type="Proteomes" id="UP000621454"/>
    </source>
</evidence>
<reference evidence="5" key="2">
    <citation type="submission" date="2020-09" db="EMBL/GenBank/DDBJ databases">
        <authorList>
            <person name="Sun Q."/>
            <person name="Zhou Y."/>
        </authorList>
    </citation>
    <scope>NUCLEOTIDE SEQUENCE</scope>
    <source>
        <strain evidence="5">CGMCC 1.12827</strain>
    </source>
</reference>
<dbReference type="GO" id="GO:0005576">
    <property type="term" value="C:extracellular region"/>
    <property type="evidence" value="ECO:0007669"/>
    <property type="project" value="TreeGrafter"/>
</dbReference>
<keyword evidence="6" id="KW-1185">Reference proteome</keyword>
<evidence type="ECO:0000256" key="2">
    <source>
        <dbReference type="SAM" id="Phobius"/>
    </source>
</evidence>
<dbReference type="Proteomes" id="UP000621454">
    <property type="component" value="Unassembled WGS sequence"/>
</dbReference>
<feature type="transmembrane region" description="Helical" evidence="2">
    <location>
        <begin position="32"/>
        <end position="53"/>
    </location>
</feature>
<comment type="caution">
    <text evidence="5">The sequence shown here is derived from an EMBL/GenBank/DDBJ whole genome shotgun (WGS) entry which is preliminary data.</text>
</comment>
<feature type="domain" description="Mammalian cell entry C-terminal" evidence="4">
    <location>
        <begin position="145"/>
        <end position="300"/>
    </location>
</feature>
<dbReference type="InterPro" id="IPR003399">
    <property type="entry name" value="Mce/MlaD"/>
</dbReference>
<reference evidence="5" key="1">
    <citation type="journal article" date="2014" name="Int. J. Syst. Evol. Microbiol.">
        <title>Complete genome sequence of Corynebacterium casei LMG S-19264T (=DSM 44701T), isolated from a smear-ripened cheese.</title>
        <authorList>
            <consortium name="US DOE Joint Genome Institute (JGI-PGF)"/>
            <person name="Walter F."/>
            <person name="Albersmeier A."/>
            <person name="Kalinowski J."/>
            <person name="Ruckert C."/>
        </authorList>
    </citation>
    <scope>NUCLEOTIDE SEQUENCE</scope>
    <source>
        <strain evidence="5">CGMCC 1.12827</strain>
    </source>
</reference>
<dbReference type="NCBIfam" id="TIGR00996">
    <property type="entry name" value="Mtu_fam_mce"/>
    <property type="match status" value="1"/>
</dbReference>
<dbReference type="RefSeq" id="WP_188588463.1">
    <property type="nucleotide sequence ID" value="NZ_BMGC01000043.1"/>
</dbReference>
<name>A0A916TKE4_9ACTN</name>
<feature type="domain" description="Mce/MlaD" evidence="3">
    <location>
        <begin position="61"/>
        <end position="137"/>
    </location>
</feature>
<organism evidence="5 6">
    <name type="scientific">Gordonia jinhuaensis</name>
    <dbReference type="NCBI Taxonomy" id="1517702"/>
    <lineage>
        <taxon>Bacteria</taxon>
        <taxon>Bacillati</taxon>
        <taxon>Actinomycetota</taxon>
        <taxon>Actinomycetes</taxon>
        <taxon>Mycobacteriales</taxon>
        <taxon>Gordoniaceae</taxon>
        <taxon>Gordonia</taxon>
    </lineage>
</organism>
<dbReference type="InterPro" id="IPR024516">
    <property type="entry name" value="Mce_C"/>
</dbReference>
<evidence type="ECO:0000259" key="4">
    <source>
        <dbReference type="Pfam" id="PF11887"/>
    </source>
</evidence>
<accession>A0A916TKE4</accession>
<dbReference type="AlphaFoldDB" id="A0A916TKE4"/>
<evidence type="ECO:0000259" key="3">
    <source>
        <dbReference type="Pfam" id="PF02470"/>
    </source>
</evidence>
<protein>
    <submittedName>
        <fullName evidence="5">Mce family protein Mce3B</fullName>
    </submittedName>
</protein>
<dbReference type="GO" id="GO:0051701">
    <property type="term" value="P:biological process involved in interaction with host"/>
    <property type="evidence" value="ECO:0007669"/>
    <property type="project" value="TreeGrafter"/>
</dbReference>
<evidence type="ECO:0000313" key="5">
    <source>
        <dbReference type="EMBL" id="GGB45456.1"/>
    </source>
</evidence>
<dbReference type="EMBL" id="BMGC01000043">
    <property type="protein sequence ID" value="GGB45456.1"/>
    <property type="molecule type" value="Genomic_DNA"/>
</dbReference>